<keyword evidence="3" id="KW-1185">Reference proteome</keyword>
<reference evidence="2" key="1">
    <citation type="submission" date="2021-01" db="EMBL/GenBank/DDBJ databases">
        <authorList>
            <consortium name="Genoscope - CEA"/>
            <person name="William W."/>
        </authorList>
    </citation>
    <scope>NUCLEOTIDE SEQUENCE</scope>
</reference>
<dbReference type="GO" id="GO:0003755">
    <property type="term" value="F:peptidyl-prolyl cis-trans isomerase activity"/>
    <property type="evidence" value="ECO:0007669"/>
    <property type="project" value="InterPro"/>
</dbReference>
<dbReference type="Proteomes" id="UP000688137">
    <property type="component" value="Unassembled WGS sequence"/>
</dbReference>
<feature type="domain" description="PPIase cyclophilin-type" evidence="1">
    <location>
        <begin position="24"/>
        <end position="177"/>
    </location>
</feature>
<name>A0A8S1MQ71_PARPR</name>
<evidence type="ECO:0000259" key="1">
    <source>
        <dbReference type="PROSITE" id="PS50072"/>
    </source>
</evidence>
<dbReference type="OMA" id="KLHYEGS"/>
<dbReference type="EMBL" id="CAJJDM010000062">
    <property type="protein sequence ID" value="CAD8079096.1"/>
    <property type="molecule type" value="Genomic_DNA"/>
</dbReference>
<gene>
    <name evidence="2" type="ORF">PPRIM_AZ9-3.1.T0610120</name>
</gene>
<evidence type="ECO:0000313" key="2">
    <source>
        <dbReference type="EMBL" id="CAD8079096.1"/>
    </source>
</evidence>
<comment type="caution">
    <text evidence="2">The sequence shown here is derived from an EMBL/GenBank/DDBJ whole genome shotgun (WGS) entry which is preliminary data.</text>
</comment>
<dbReference type="Pfam" id="PF00160">
    <property type="entry name" value="Pro_isomerase"/>
    <property type="match status" value="1"/>
</dbReference>
<dbReference type="PANTHER" id="PTHR11071">
    <property type="entry name" value="PEPTIDYL-PROLYL CIS-TRANS ISOMERASE"/>
    <property type="match status" value="1"/>
</dbReference>
<protein>
    <recommendedName>
        <fullName evidence="1">PPIase cyclophilin-type domain-containing protein</fullName>
    </recommendedName>
</protein>
<dbReference type="PROSITE" id="PS50072">
    <property type="entry name" value="CSA_PPIASE_2"/>
    <property type="match status" value="1"/>
</dbReference>
<dbReference type="GO" id="GO:0006457">
    <property type="term" value="P:protein folding"/>
    <property type="evidence" value="ECO:0007669"/>
    <property type="project" value="TreeGrafter"/>
</dbReference>
<dbReference type="PANTHER" id="PTHR11071:SF561">
    <property type="entry name" value="PEPTIDYL-PROLYL CIS-TRANS ISOMERASE D-RELATED"/>
    <property type="match status" value="1"/>
</dbReference>
<organism evidence="2 3">
    <name type="scientific">Paramecium primaurelia</name>
    <dbReference type="NCBI Taxonomy" id="5886"/>
    <lineage>
        <taxon>Eukaryota</taxon>
        <taxon>Sar</taxon>
        <taxon>Alveolata</taxon>
        <taxon>Ciliophora</taxon>
        <taxon>Intramacronucleata</taxon>
        <taxon>Oligohymenophorea</taxon>
        <taxon>Peniculida</taxon>
        <taxon>Parameciidae</taxon>
        <taxon>Paramecium</taxon>
    </lineage>
</organism>
<proteinExistence type="predicted"/>
<dbReference type="InterPro" id="IPR002130">
    <property type="entry name" value="Cyclophilin-type_PPIase_dom"/>
</dbReference>
<evidence type="ECO:0000313" key="3">
    <source>
        <dbReference type="Proteomes" id="UP000688137"/>
    </source>
</evidence>
<accession>A0A8S1MQ71</accession>
<dbReference type="GO" id="GO:0005737">
    <property type="term" value="C:cytoplasm"/>
    <property type="evidence" value="ECO:0007669"/>
    <property type="project" value="TreeGrafter"/>
</dbReference>
<dbReference type="AlphaFoldDB" id="A0A8S1MQ71"/>
<sequence>MFRIGRIFPISVPPAHPNPLTRVFFDVDVGGNPLGRIVFQLFDNITPKTATNFLRIAQGVQVDGKKLHYEGSQIHKILPFRGIWGGALGGSIYGRTFPDENYRIKHDRAGLLTTSNPKINSNDAGFIITLGPAEWLDKKSIAFGEVIYGLQHVRAIEKLGGLSGAPKKSVVIKHSGVITEHEYHKYDVIEEPNIWNLQSHH</sequence>
<dbReference type="GO" id="GO:0016018">
    <property type="term" value="F:cyclosporin A binding"/>
    <property type="evidence" value="ECO:0007669"/>
    <property type="project" value="TreeGrafter"/>
</dbReference>